<feature type="transmembrane region" description="Helical" evidence="1">
    <location>
        <begin position="21"/>
        <end position="40"/>
    </location>
</feature>
<evidence type="ECO:0000313" key="4">
    <source>
        <dbReference type="Proteomes" id="UP000193623"/>
    </source>
</evidence>
<protein>
    <submittedName>
        <fullName evidence="3">Thioesterase superfamily protein</fullName>
    </submittedName>
</protein>
<dbReference type="GO" id="GO:0016790">
    <property type="term" value="F:thiolester hydrolase activity"/>
    <property type="evidence" value="ECO:0007669"/>
    <property type="project" value="UniProtKB-ARBA"/>
</dbReference>
<feature type="domain" description="Thioesterase" evidence="2">
    <location>
        <begin position="49"/>
        <end position="121"/>
    </location>
</feature>
<keyword evidence="1" id="KW-1133">Transmembrane helix</keyword>
<proteinExistence type="predicted"/>
<accession>A0A1Y5RF71</accession>
<dbReference type="Pfam" id="PF03061">
    <property type="entry name" value="4HBT"/>
    <property type="match status" value="1"/>
</dbReference>
<organism evidence="3 4">
    <name type="scientific">Pseudooctadecabacter jejudonensis</name>
    <dbReference type="NCBI Taxonomy" id="1391910"/>
    <lineage>
        <taxon>Bacteria</taxon>
        <taxon>Pseudomonadati</taxon>
        <taxon>Pseudomonadota</taxon>
        <taxon>Alphaproteobacteria</taxon>
        <taxon>Rhodobacterales</taxon>
        <taxon>Paracoccaceae</taxon>
        <taxon>Pseudooctadecabacter</taxon>
    </lineage>
</organism>
<dbReference type="RefSeq" id="WP_085862816.1">
    <property type="nucleotide sequence ID" value="NZ_FWFT01000001.1"/>
</dbReference>
<dbReference type="SUPFAM" id="SSF54637">
    <property type="entry name" value="Thioesterase/thiol ester dehydrase-isomerase"/>
    <property type="match status" value="1"/>
</dbReference>
<dbReference type="CDD" id="cd03443">
    <property type="entry name" value="PaaI_thioesterase"/>
    <property type="match status" value="1"/>
</dbReference>
<dbReference type="Gene3D" id="3.10.129.10">
    <property type="entry name" value="Hotdog Thioesterase"/>
    <property type="match status" value="1"/>
</dbReference>
<reference evidence="3 4" key="1">
    <citation type="submission" date="2017-03" db="EMBL/GenBank/DDBJ databases">
        <authorList>
            <person name="Afonso C.L."/>
            <person name="Miller P.J."/>
            <person name="Scott M.A."/>
            <person name="Spackman E."/>
            <person name="Goraichik I."/>
            <person name="Dimitrov K.M."/>
            <person name="Suarez D.L."/>
            <person name="Swayne D.E."/>
        </authorList>
    </citation>
    <scope>NUCLEOTIDE SEQUENCE [LARGE SCALE GENOMIC DNA]</scope>
    <source>
        <strain evidence="3 4">CECT 8397</strain>
    </source>
</reference>
<keyword evidence="1" id="KW-0812">Transmembrane</keyword>
<evidence type="ECO:0000259" key="2">
    <source>
        <dbReference type="Pfam" id="PF03061"/>
    </source>
</evidence>
<keyword evidence="4" id="KW-1185">Reference proteome</keyword>
<evidence type="ECO:0000256" key="1">
    <source>
        <dbReference type="SAM" id="Phobius"/>
    </source>
</evidence>
<feature type="transmembrane region" description="Helical" evidence="1">
    <location>
        <begin position="60"/>
        <end position="81"/>
    </location>
</feature>
<dbReference type="InterPro" id="IPR006683">
    <property type="entry name" value="Thioestr_dom"/>
</dbReference>
<dbReference type="Proteomes" id="UP000193623">
    <property type="component" value="Unassembled WGS sequence"/>
</dbReference>
<dbReference type="EMBL" id="FWFT01000001">
    <property type="protein sequence ID" value="SLN15176.1"/>
    <property type="molecule type" value="Genomic_DNA"/>
</dbReference>
<sequence length="140" mass="14922">MEMKMDQAALQAFLDRDFPQVAGMFAFVEVAPPVVSMALIASDQHLRPGGTVSGPSMFGLADVCAYFCILSVLGPVGLAVTTNCSIDFMRKPPPGRLICRMELLKLGRALAVCEGRIFSEGAQDKPVARASLTYSIPPTG</sequence>
<gene>
    <name evidence="3" type="ORF">PSJ8397_00336</name>
</gene>
<dbReference type="AlphaFoldDB" id="A0A1Y5RF71"/>
<keyword evidence="1" id="KW-0472">Membrane</keyword>
<dbReference type="InterPro" id="IPR029069">
    <property type="entry name" value="HotDog_dom_sf"/>
</dbReference>
<name>A0A1Y5RF71_9RHOB</name>
<dbReference type="OrthoDB" id="9805304at2"/>
<evidence type="ECO:0000313" key="3">
    <source>
        <dbReference type="EMBL" id="SLN15176.1"/>
    </source>
</evidence>